<evidence type="ECO:0000256" key="2">
    <source>
        <dbReference type="ARBA" id="ARBA00022741"/>
    </source>
</evidence>
<dbReference type="EMBL" id="MFEH01000001">
    <property type="protein sequence ID" value="OGE74261.1"/>
    <property type="molecule type" value="Genomic_DNA"/>
</dbReference>
<feature type="domain" description="PEP-utilising enzyme mobile" evidence="4">
    <location>
        <begin position="410"/>
        <end position="480"/>
    </location>
</feature>
<organism evidence="5 6">
    <name type="scientific">Candidatus Doudnabacteria bacterium RIFCSPHIGHO2_01_FULL_41_86</name>
    <dbReference type="NCBI Taxonomy" id="1817821"/>
    <lineage>
        <taxon>Bacteria</taxon>
        <taxon>Candidatus Doudnaibacteriota</taxon>
    </lineage>
</organism>
<dbReference type="InterPro" id="IPR008279">
    <property type="entry name" value="PEP-util_enz_mobile_dom"/>
</dbReference>
<protein>
    <recommendedName>
        <fullName evidence="4">PEP-utilising enzyme mobile domain-containing protein</fullName>
    </recommendedName>
</protein>
<dbReference type="Gene3D" id="3.50.30.10">
    <property type="entry name" value="Phosphohistidine domain"/>
    <property type="match status" value="1"/>
</dbReference>
<reference evidence="5 6" key="1">
    <citation type="journal article" date="2016" name="Nat. Commun.">
        <title>Thousands of microbial genomes shed light on interconnected biogeochemical processes in an aquifer system.</title>
        <authorList>
            <person name="Anantharaman K."/>
            <person name="Brown C.T."/>
            <person name="Hug L.A."/>
            <person name="Sharon I."/>
            <person name="Castelle C.J."/>
            <person name="Probst A.J."/>
            <person name="Thomas B.C."/>
            <person name="Singh A."/>
            <person name="Wilkins M.J."/>
            <person name="Karaoz U."/>
            <person name="Brodie E.L."/>
            <person name="Williams K.H."/>
            <person name="Hubbard S.S."/>
            <person name="Banfield J.F."/>
        </authorList>
    </citation>
    <scope>NUCLEOTIDE SEQUENCE [LARGE SCALE GENOMIC DNA]</scope>
</reference>
<dbReference type="Proteomes" id="UP000177610">
    <property type="component" value="Unassembled WGS sequence"/>
</dbReference>
<evidence type="ECO:0000313" key="6">
    <source>
        <dbReference type="Proteomes" id="UP000177610"/>
    </source>
</evidence>
<sequence length="485" mass="56064">MLPKKGYLIPRARNIDYLPSVWNTISKNHPEMLKIHGIKFNCDVLFFEDGKGIWIYEQKEWNKIAQHLLRYFIHHPNYFSRIHRDQLKTGQALEKAVLTFLEQLKTGNFTLTKSIKSLFYLQKLWFKYDRINTLPWFVGAEALKDYLYLELEKLNIPRVKIVRLFLPRTLSLTTQEELARYKSALAVKSGKNKKKLARNLSDKFGWIPFGYDGPLYWDNQYFEDTLTSLEVKNKKWLKSKIDKILLENFELAKEQKNTINEYELNKYRRLINTVQTLITTADERKSVHFRIHYAVDLLLRNISKQTQLTLKELKYLDLVEINLLTKKKKMNILKDLARKRINNVIFVNSKNGKILEVIIGKKAKQHLSKYTEKISKANEVKGIVGSVGSKSILKGRIRRMLTAAEASKMKKGEILLTAMTSPDFVPAMRKAAAVVTDEGGLTCHAAIVSRELGISSIIGTRIATSIFKDGDLVELDTNKGIVKKI</sequence>
<dbReference type="SUPFAM" id="SSF52009">
    <property type="entry name" value="Phosphohistidine domain"/>
    <property type="match status" value="1"/>
</dbReference>
<keyword evidence="2" id="KW-0547">Nucleotide-binding</keyword>
<gene>
    <name evidence="5" type="ORF">A2717_01795</name>
</gene>
<proteinExistence type="inferred from homology"/>
<evidence type="ECO:0000256" key="1">
    <source>
        <dbReference type="ARBA" id="ARBA00007837"/>
    </source>
</evidence>
<dbReference type="InterPro" id="IPR036637">
    <property type="entry name" value="Phosphohistidine_dom_sf"/>
</dbReference>
<keyword evidence="3" id="KW-0067">ATP-binding</keyword>
<dbReference type="InterPro" id="IPR018274">
    <property type="entry name" value="PEP_util_AS"/>
</dbReference>
<name>A0A1F5N975_9BACT</name>
<accession>A0A1F5N975</accession>
<dbReference type="GO" id="GO:0008986">
    <property type="term" value="F:pyruvate, water dikinase activity"/>
    <property type="evidence" value="ECO:0007669"/>
    <property type="project" value="InterPro"/>
</dbReference>
<evidence type="ECO:0000259" key="4">
    <source>
        <dbReference type="Pfam" id="PF00391"/>
    </source>
</evidence>
<dbReference type="STRING" id="1817821.A2717_01795"/>
<dbReference type="PROSITE" id="PS00370">
    <property type="entry name" value="PEP_ENZYMES_PHOS_SITE"/>
    <property type="match status" value="1"/>
</dbReference>
<dbReference type="AlphaFoldDB" id="A0A1F5N975"/>
<dbReference type="InterPro" id="IPR006319">
    <property type="entry name" value="PEP_synth"/>
</dbReference>
<dbReference type="PANTHER" id="PTHR43030:SF1">
    <property type="entry name" value="PHOSPHOENOLPYRUVATE SYNTHASE"/>
    <property type="match status" value="1"/>
</dbReference>
<dbReference type="GO" id="GO:0005524">
    <property type="term" value="F:ATP binding"/>
    <property type="evidence" value="ECO:0007669"/>
    <property type="project" value="UniProtKB-KW"/>
</dbReference>
<dbReference type="PANTHER" id="PTHR43030">
    <property type="entry name" value="PHOSPHOENOLPYRUVATE SYNTHASE"/>
    <property type="match status" value="1"/>
</dbReference>
<comment type="caution">
    <text evidence="5">The sequence shown here is derived from an EMBL/GenBank/DDBJ whole genome shotgun (WGS) entry which is preliminary data.</text>
</comment>
<dbReference type="Pfam" id="PF00391">
    <property type="entry name" value="PEP-utilizers"/>
    <property type="match status" value="1"/>
</dbReference>
<evidence type="ECO:0000256" key="3">
    <source>
        <dbReference type="ARBA" id="ARBA00022840"/>
    </source>
</evidence>
<comment type="similarity">
    <text evidence="1">Belongs to the PEP-utilizing enzyme family.</text>
</comment>
<evidence type="ECO:0000313" key="5">
    <source>
        <dbReference type="EMBL" id="OGE74261.1"/>
    </source>
</evidence>